<proteinExistence type="predicted"/>
<dbReference type="AlphaFoldDB" id="A0A5S3N857"/>
<dbReference type="GO" id="GO:0019867">
    <property type="term" value="C:outer membrane"/>
    <property type="evidence" value="ECO:0007669"/>
    <property type="project" value="InterPro"/>
</dbReference>
<gene>
    <name evidence="2" type="ORF">FDT66_06040</name>
</gene>
<dbReference type="Proteomes" id="UP000307140">
    <property type="component" value="Unassembled WGS sequence"/>
</dbReference>
<feature type="domain" description="SusE outer membrane protein" evidence="1">
    <location>
        <begin position="38"/>
        <end position="131"/>
    </location>
</feature>
<protein>
    <submittedName>
        <fullName evidence="2">SusF/SusE family outer membrane protein</fullName>
    </submittedName>
</protein>
<sequence>MKNIKRFSIITTIALVLLVFNSCDDSSEKFEIRTPDAPVLQELNFARLELDAVNTNNPAVTLNWAEANYGQQASVNYSIEFSKTEDFAESTVATTVTGKTSVTLSVSEVNTAAGNAGLNPFNWENVYIRVNASLGTQDSQKVPSNSVLLEVYPYFNYTFNDYYLVGDATAPGWDNNNNNPALFRDPNDANRYFYTGFWAENGHFKVLSTPGEWQPQYGTDDGTTVGANLGGGTDPERFPYGGGNGIPAGFYTFEINFATNTFSFEVFDASGKTSPASLTLKGSSTTDIAMNALAFDGHIWYAKNVKLTPGNVEFETGAGAKWGSSTSFSGIATDGGGVIPVVVEDNYDVWFNDLTGRYILIPLNL</sequence>
<dbReference type="EMBL" id="VANR01000002">
    <property type="protein sequence ID" value="TMM31520.1"/>
    <property type="molecule type" value="Genomic_DNA"/>
</dbReference>
<evidence type="ECO:0000313" key="3">
    <source>
        <dbReference type="Proteomes" id="UP000307140"/>
    </source>
</evidence>
<dbReference type="Gene3D" id="2.60.40.3620">
    <property type="match status" value="1"/>
</dbReference>
<dbReference type="OrthoDB" id="975117at2"/>
<accession>A0A5S3N857</accession>
<dbReference type="InterPro" id="IPR025970">
    <property type="entry name" value="SusE"/>
</dbReference>
<evidence type="ECO:0000259" key="1">
    <source>
        <dbReference type="Pfam" id="PF14292"/>
    </source>
</evidence>
<comment type="caution">
    <text evidence="2">The sequence shown here is derived from an EMBL/GenBank/DDBJ whole genome shotgun (WGS) entry which is preliminary data.</text>
</comment>
<dbReference type="RefSeq" id="WP_138535248.1">
    <property type="nucleotide sequence ID" value="NZ_VANR01000002.1"/>
</dbReference>
<dbReference type="GO" id="GO:2001070">
    <property type="term" value="F:starch binding"/>
    <property type="evidence" value="ECO:0007669"/>
    <property type="project" value="InterPro"/>
</dbReference>
<name>A0A5S3N857_9FLAO</name>
<keyword evidence="3" id="KW-1185">Reference proteome</keyword>
<dbReference type="Pfam" id="PF14292">
    <property type="entry name" value="SusE"/>
    <property type="match status" value="1"/>
</dbReference>
<evidence type="ECO:0000313" key="2">
    <source>
        <dbReference type="EMBL" id="TMM31520.1"/>
    </source>
</evidence>
<organism evidence="2 3">
    <name type="scientific">Polaribacter aestuariivivens</name>
    <dbReference type="NCBI Taxonomy" id="2304626"/>
    <lineage>
        <taxon>Bacteria</taxon>
        <taxon>Pseudomonadati</taxon>
        <taxon>Bacteroidota</taxon>
        <taxon>Flavobacteriia</taxon>
        <taxon>Flavobacteriales</taxon>
        <taxon>Flavobacteriaceae</taxon>
    </lineage>
</organism>
<reference evidence="2 3" key="1">
    <citation type="submission" date="2019-05" db="EMBL/GenBank/DDBJ databases">
        <title>Polaribacter aestuariivivens sp. nov., isolated from a tidal flat.</title>
        <authorList>
            <person name="Yoon J.-H."/>
        </authorList>
    </citation>
    <scope>NUCLEOTIDE SEQUENCE [LARGE SCALE GENOMIC DNA]</scope>
    <source>
        <strain evidence="2 3">DBTF-3</strain>
    </source>
</reference>